<proteinExistence type="predicted"/>
<name>A0A7V7PK63_9HYPH</name>
<protein>
    <submittedName>
        <fullName evidence="1">Uncharacterized protein</fullName>
    </submittedName>
</protein>
<evidence type="ECO:0000313" key="1">
    <source>
        <dbReference type="EMBL" id="KAB0676021.1"/>
    </source>
</evidence>
<gene>
    <name evidence="1" type="ORF">F6X38_22430</name>
</gene>
<comment type="caution">
    <text evidence="1">The sequence shown here is derived from an EMBL/GenBank/DDBJ whole genome shotgun (WGS) entry which is preliminary data.</text>
</comment>
<organism evidence="1 2">
    <name type="scientific">Plantimonas leprariae</name>
    <dbReference type="NCBI Taxonomy" id="2615207"/>
    <lineage>
        <taxon>Bacteria</taxon>
        <taxon>Pseudomonadati</taxon>
        <taxon>Pseudomonadota</taxon>
        <taxon>Alphaproteobacteria</taxon>
        <taxon>Hyphomicrobiales</taxon>
        <taxon>Aurantimonadaceae</taxon>
        <taxon>Plantimonas</taxon>
    </lineage>
</organism>
<evidence type="ECO:0000313" key="2">
    <source>
        <dbReference type="Proteomes" id="UP000432089"/>
    </source>
</evidence>
<keyword evidence="2" id="KW-1185">Reference proteome</keyword>
<dbReference type="EMBL" id="VZDO01000027">
    <property type="protein sequence ID" value="KAB0676021.1"/>
    <property type="molecule type" value="Genomic_DNA"/>
</dbReference>
<sequence length="111" mass="12580">MARKTLTQIAKEARTRTEKWREDRTVRKVPEARQVDKAVLMALIHLSKNGAGIAIDEQRFAEALQLAVRLLVGWRCDGAEAVAMVRKRLRAFHESTEIADMLRRPTRSVGG</sequence>
<accession>A0A7V7PK63</accession>
<dbReference type="AlphaFoldDB" id="A0A7V7PK63"/>
<dbReference type="Proteomes" id="UP000432089">
    <property type="component" value="Unassembled WGS sequence"/>
</dbReference>
<dbReference type="RefSeq" id="WP_150973829.1">
    <property type="nucleotide sequence ID" value="NZ_VZDO01000027.1"/>
</dbReference>
<reference evidence="1 2" key="1">
    <citation type="submission" date="2019-09" db="EMBL/GenBank/DDBJ databases">
        <title>YIM 132180 draft genome.</title>
        <authorList>
            <person name="Zhang K."/>
        </authorList>
    </citation>
    <scope>NUCLEOTIDE SEQUENCE [LARGE SCALE GENOMIC DNA]</scope>
    <source>
        <strain evidence="1 2">YIM 132180</strain>
    </source>
</reference>